<reference evidence="7 9" key="2">
    <citation type="submission" date="2019-05" db="EMBL/GenBank/DDBJ databases">
        <title>Pasteurellaceae isolates from reptiles.</title>
        <authorList>
            <person name="Bojesen A.M."/>
            <person name="Lund E."/>
        </authorList>
    </citation>
    <scope>NUCLEOTIDE SEQUENCE [LARGE SCALE GENOMIC DNA]</scope>
    <source>
        <strain evidence="7 9">ELNT2x</strain>
    </source>
</reference>
<dbReference type="SMART" id="SM00318">
    <property type="entry name" value="SNc"/>
    <property type="match status" value="1"/>
</dbReference>
<keyword evidence="4" id="KW-0732">Signal</keyword>
<dbReference type="InterPro" id="IPR016071">
    <property type="entry name" value="Staphylococal_nuclease_OB-fold"/>
</dbReference>
<dbReference type="Proteomes" id="UP000305526">
    <property type="component" value="Unassembled WGS sequence"/>
</dbReference>
<dbReference type="PANTHER" id="PTHR12302:SF3">
    <property type="entry name" value="SERINE_THREONINE-PROTEIN KINASE 31"/>
    <property type="match status" value="1"/>
</dbReference>
<dbReference type="Pfam" id="PF00565">
    <property type="entry name" value="SNase"/>
    <property type="match status" value="1"/>
</dbReference>
<dbReference type="EMBL" id="SMCP01000005">
    <property type="protein sequence ID" value="TCV87086.1"/>
    <property type="molecule type" value="Genomic_DNA"/>
</dbReference>
<keyword evidence="3" id="KW-0378">Hydrolase</keyword>
<keyword evidence="9" id="KW-1185">Reference proteome</keyword>
<reference evidence="6 8" key="1">
    <citation type="submission" date="2019-03" db="EMBL/GenBank/DDBJ databases">
        <title>Genomic Encyclopedia of Type Strains, Phase IV (KMG-IV): sequencing the most valuable type-strain genomes for metagenomic binning, comparative biology and taxonomic classification.</title>
        <authorList>
            <person name="Goeker M."/>
        </authorList>
    </citation>
    <scope>NUCLEOTIDE SEQUENCE [LARGE SCALE GENOMIC DNA]</scope>
    <source>
        <strain evidence="6 8">DSM 28140</strain>
    </source>
</reference>
<evidence type="ECO:0000313" key="8">
    <source>
        <dbReference type="Proteomes" id="UP000294619"/>
    </source>
</evidence>
<name>A0A4R3Y5N4_9PAST</name>
<dbReference type="GO" id="GO:0004519">
    <property type="term" value="F:endonuclease activity"/>
    <property type="evidence" value="ECO:0007669"/>
    <property type="project" value="UniProtKB-KW"/>
</dbReference>
<evidence type="ECO:0000256" key="1">
    <source>
        <dbReference type="ARBA" id="ARBA00022722"/>
    </source>
</evidence>
<accession>A0A4R3Y5N4</accession>
<keyword evidence="1" id="KW-0540">Nuclease</keyword>
<evidence type="ECO:0000256" key="3">
    <source>
        <dbReference type="ARBA" id="ARBA00022801"/>
    </source>
</evidence>
<dbReference type="EMBL" id="VDGV01000157">
    <property type="protein sequence ID" value="TNG87407.1"/>
    <property type="molecule type" value="Genomic_DNA"/>
</dbReference>
<comment type="caution">
    <text evidence="6">The sequence shown here is derived from an EMBL/GenBank/DDBJ whole genome shotgun (WGS) entry which is preliminary data.</text>
</comment>
<evidence type="ECO:0000256" key="2">
    <source>
        <dbReference type="ARBA" id="ARBA00022759"/>
    </source>
</evidence>
<dbReference type="SUPFAM" id="SSF50199">
    <property type="entry name" value="Staphylococcal nuclease"/>
    <property type="match status" value="1"/>
</dbReference>
<dbReference type="InterPro" id="IPR035437">
    <property type="entry name" value="SNase_OB-fold_sf"/>
</dbReference>
<evidence type="ECO:0000259" key="5">
    <source>
        <dbReference type="PROSITE" id="PS50830"/>
    </source>
</evidence>
<organism evidence="6 8">
    <name type="scientific">Testudinibacter aquarius</name>
    <dbReference type="NCBI Taxonomy" id="1524974"/>
    <lineage>
        <taxon>Bacteria</taxon>
        <taxon>Pseudomonadati</taxon>
        <taxon>Pseudomonadota</taxon>
        <taxon>Gammaproteobacteria</taxon>
        <taxon>Pasteurellales</taxon>
        <taxon>Pasteurellaceae</taxon>
        <taxon>Testudinibacter</taxon>
    </lineage>
</organism>
<dbReference type="GO" id="GO:0016787">
    <property type="term" value="F:hydrolase activity"/>
    <property type="evidence" value="ECO:0007669"/>
    <property type="project" value="UniProtKB-KW"/>
</dbReference>
<protein>
    <submittedName>
        <fullName evidence="7">Chromosome partitioning protein ParB</fullName>
    </submittedName>
    <submittedName>
        <fullName evidence="6">Endonuclease YncB(Thermonuclease family)</fullName>
    </submittedName>
</protein>
<evidence type="ECO:0000313" key="6">
    <source>
        <dbReference type="EMBL" id="TCV87086.1"/>
    </source>
</evidence>
<feature type="domain" description="TNase-like" evidence="5">
    <location>
        <begin position="31"/>
        <end position="153"/>
    </location>
</feature>
<dbReference type="Proteomes" id="UP000294619">
    <property type="component" value="Unassembled WGS sequence"/>
</dbReference>
<evidence type="ECO:0000256" key="4">
    <source>
        <dbReference type="SAM" id="SignalP"/>
    </source>
</evidence>
<sequence length="167" mass="19548">MSITRFFFLFSFLLLFTTVAYAKPNDGNSRSKIQCRVIHISDGDSFTCLSGNNKRIKVRLLGIDAPENGQPYSAKSKQFLAALILQQNVDLQIEGIDKFARRLARAYDAQQRDINLLMIENGWAWAYRFYKKDPRYPQAQQRAKWQRLGLWQDNNPQEPYLWRKAQP</sequence>
<evidence type="ECO:0000313" key="7">
    <source>
        <dbReference type="EMBL" id="TNG87407.1"/>
    </source>
</evidence>
<feature type="signal peptide" evidence="4">
    <location>
        <begin position="1"/>
        <end position="22"/>
    </location>
</feature>
<dbReference type="AlphaFoldDB" id="A0A4R3Y5N4"/>
<dbReference type="PROSITE" id="PS50830">
    <property type="entry name" value="TNASE_3"/>
    <property type="match status" value="1"/>
</dbReference>
<dbReference type="RefSeq" id="WP_132966441.1">
    <property type="nucleotide sequence ID" value="NZ_LEKL01000063.1"/>
</dbReference>
<gene>
    <name evidence="6" type="ORF">EDC16_1053</name>
    <name evidence="7" type="ORF">FHQ21_12130</name>
</gene>
<proteinExistence type="predicted"/>
<evidence type="ECO:0000313" key="9">
    <source>
        <dbReference type="Proteomes" id="UP000305526"/>
    </source>
</evidence>
<keyword evidence="2 6" id="KW-0255">Endonuclease</keyword>
<dbReference type="Gene3D" id="2.40.50.90">
    <property type="match status" value="1"/>
</dbReference>
<dbReference type="PANTHER" id="PTHR12302">
    <property type="entry name" value="EBNA2 BINDING PROTEIN P100"/>
    <property type="match status" value="1"/>
</dbReference>
<feature type="chain" id="PRO_5020276513" evidence="4">
    <location>
        <begin position="23"/>
        <end position="167"/>
    </location>
</feature>